<keyword evidence="11" id="KW-0408">Iron</keyword>
<keyword evidence="6" id="KW-0925">Oxylipin biosynthesis</keyword>
<evidence type="ECO:0000256" key="9">
    <source>
        <dbReference type="ARBA" id="ARBA00022964"/>
    </source>
</evidence>
<accession>A0ABR5IIA9</accession>
<dbReference type="InterPro" id="IPR010255">
    <property type="entry name" value="Haem_peroxidase_sf"/>
</dbReference>
<evidence type="ECO:0000256" key="2">
    <source>
        <dbReference type="ARBA" id="ARBA00022516"/>
    </source>
</evidence>
<dbReference type="Pfam" id="PF03098">
    <property type="entry name" value="An_peroxidase"/>
    <property type="match status" value="1"/>
</dbReference>
<comment type="caution">
    <text evidence="14">The sequence shown here is derived from an EMBL/GenBank/DDBJ whole genome shotgun (WGS) entry which is preliminary data.</text>
</comment>
<keyword evidence="12" id="KW-0443">Lipid metabolism</keyword>
<protein>
    <submittedName>
        <fullName evidence="14">Peroxidase</fullName>
    </submittedName>
</protein>
<keyword evidence="15" id="KW-1185">Reference proteome</keyword>
<sequence length="600" mass="67581">MVDQRSTVERVLAVTAEQLDRVVGWSRLPKPLGLAVLVGIRSQLRALNLVDTDPDPAPPLDPPLPASDHRKRTIDGRFDNLAHPDMGSVGTRFGRNVPLDATWPELGDRFREPSPRVVSEKLLARTEFQPAETLNLLAAAWIQFQVHDWVSHLTPPDPEPWLIELDADDHWPHSRPMQVPRTPTLDGPADAPPTYANRDTHWWDASQIYGDTEEYAAAIRHRDADGNLLATIELADDGLPTLAAEQLLDKNGPKANSWLGLALMQSLFLREHNAICRRLTVAHPEFTADQERLYNVARLINSALMAKIHTVDWTPAIIAHPTTVTGMHANWFGLLGEKFTSKFGRLVDSEILFGIPGGGTHLDGVPFSLTEEFVAVYRMHPLLPDHLDVRSLATGQTRHTHPLGELLADNVHQRMAEWSMDDLLYSFGRAFPGALTLHNFPEALRDLPRPDAESIDLATIDVLRSRERGVPRYNEFRRYFRLPPAKSFADLTNNAEWAKQLEQMYRDIDDVDLMIGLYAERKPRGFGFSDTAFRVFILMASRRIAADRFLTTDFTADVYTEAGMAWIRDNTMRTVLLRHFPTLTPVLAHATNPFAPWPAP</sequence>
<evidence type="ECO:0000256" key="8">
    <source>
        <dbReference type="ARBA" id="ARBA00022832"/>
    </source>
</evidence>
<keyword evidence="8" id="KW-0276">Fatty acid metabolism</keyword>
<keyword evidence="10" id="KW-0560">Oxidoreductase</keyword>
<dbReference type="PRINTS" id="PR00457">
    <property type="entry name" value="ANPEROXIDASE"/>
</dbReference>
<evidence type="ECO:0000256" key="3">
    <source>
        <dbReference type="ARBA" id="ARBA00022559"/>
    </source>
</evidence>
<comment type="cofactor">
    <cofactor evidence="1">
        <name>Ca(2+)</name>
        <dbReference type="ChEBI" id="CHEBI:29108"/>
    </cofactor>
</comment>
<dbReference type="CDD" id="cd09818">
    <property type="entry name" value="PIOX_like"/>
    <property type="match status" value="1"/>
</dbReference>
<evidence type="ECO:0000313" key="14">
    <source>
        <dbReference type="EMBL" id="KNA93469.1"/>
    </source>
</evidence>
<keyword evidence="9" id="KW-0223">Dioxygenase</keyword>
<dbReference type="GO" id="GO:0004601">
    <property type="term" value="F:peroxidase activity"/>
    <property type="evidence" value="ECO:0007669"/>
    <property type="project" value="UniProtKB-KW"/>
</dbReference>
<evidence type="ECO:0000256" key="7">
    <source>
        <dbReference type="ARBA" id="ARBA00022821"/>
    </source>
</evidence>
<keyword evidence="3 14" id="KW-0575">Peroxidase</keyword>
<evidence type="ECO:0000313" key="15">
    <source>
        <dbReference type="Proteomes" id="UP000037247"/>
    </source>
</evidence>
<evidence type="ECO:0000256" key="6">
    <source>
        <dbReference type="ARBA" id="ARBA00022767"/>
    </source>
</evidence>
<dbReference type="Gene3D" id="1.10.640.10">
    <property type="entry name" value="Haem peroxidase domain superfamily, animal type"/>
    <property type="match status" value="1"/>
</dbReference>
<dbReference type="PROSITE" id="PS50292">
    <property type="entry name" value="PEROXIDASE_3"/>
    <property type="match status" value="1"/>
</dbReference>
<dbReference type="InterPro" id="IPR037120">
    <property type="entry name" value="Haem_peroxidase_sf_animal"/>
</dbReference>
<organism evidence="14 15">
    <name type="scientific">Gordonia jacobaea</name>
    <dbReference type="NCBI Taxonomy" id="122202"/>
    <lineage>
        <taxon>Bacteria</taxon>
        <taxon>Bacillati</taxon>
        <taxon>Actinomycetota</taxon>
        <taxon>Actinomycetes</taxon>
        <taxon>Mycobacteriales</taxon>
        <taxon>Gordoniaceae</taxon>
        <taxon>Gordonia</taxon>
    </lineage>
</organism>
<evidence type="ECO:0000256" key="13">
    <source>
        <dbReference type="ARBA" id="ARBA00023160"/>
    </source>
</evidence>
<keyword evidence="13" id="KW-0275">Fatty acid biosynthesis</keyword>
<dbReference type="EMBL" id="LDTZ01000013">
    <property type="protein sequence ID" value="KNA93469.1"/>
    <property type="molecule type" value="Genomic_DNA"/>
</dbReference>
<reference evidence="14 15" key="1">
    <citation type="submission" date="2015-05" db="EMBL/GenBank/DDBJ databases">
        <title>Draft genome sequence of the bacterium Gordonia jacobaea a new member of the Gordonia genus.</title>
        <authorList>
            <person name="Jimenez-Galisteo G."/>
            <person name="Dominguez A."/>
            <person name="Munoz E."/>
            <person name="Vinas M."/>
        </authorList>
    </citation>
    <scope>NUCLEOTIDE SEQUENCE [LARGE SCALE GENOMIC DNA]</scope>
    <source>
        <strain evidence="15">mv1</strain>
    </source>
</reference>
<evidence type="ECO:0000256" key="11">
    <source>
        <dbReference type="ARBA" id="ARBA00023004"/>
    </source>
</evidence>
<proteinExistence type="predicted"/>
<dbReference type="PANTHER" id="PTHR11903:SF11">
    <property type="entry name" value="ALPHA-DIOXYGENASE 1"/>
    <property type="match status" value="1"/>
</dbReference>
<evidence type="ECO:0000256" key="10">
    <source>
        <dbReference type="ARBA" id="ARBA00023002"/>
    </source>
</evidence>
<dbReference type="PANTHER" id="PTHR11903">
    <property type="entry name" value="PROSTAGLANDIN G/H SYNTHASE"/>
    <property type="match status" value="1"/>
</dbReference>
<dbReference type="Proteomes" id="UP000037247">
    <property type="component" value="Unassembled WGS sequence"/>
</dbReference>
<dbReference type="InterPro" id="IPR050783">
    <property type="entry name" value="Oxylipin_biosynth_metab"/>
</dbReference>
<keyword evidence="5" id="KW-0479">Metal-binding</keyword>
<keyword evidence="2" id="KW-0444">Lipid biosynthesis</keyword>
<evidence type="ECO:0000256" key="1">
    <source>
        <dbReference type="ARBA" id="ARBA00001913"/>
    </source>
</evidence>
<gene>
    <name evidence="14" type="ORF">ABW18_02775</name>
</gene>
<dbReference type="InterPro" id="IPR034815">
    <property type="entry name" value="A_dioxygenase"/>
</dbReference>
<name>A0ABR5IIA9_9ACTN</name>
<keyword evidence="4" id="KW-0349">Heme</keyword>
<keyword evidence="7" id="KW-0611">Plant defense</keyword>
<dbReference type="SUPFAM" id="SSF48113">
    <property type="entry name" value="Heme-dependent peroxidases"/>
    <property type="match status" value="1"/>
</dbReference>
<evidence type="ECO:0000256" key="5">
    <source>
        <dbReference type="ARBA" id="ARBA00022723"/>
    </source>
</evidence>
<evidence type="ECO:0000256" key="4">
    <source>
        <dbReference type="ARBA" id="ARBA00022617"/>
    </source>
</evidence>
<dbReference type="InterPro" id="IPR019791">
    <property type="entry name" value="Haem_peroxidase_animal"/>
</dbReference>
<evidence type="ECO:0000256" key="12">
    <source>
        <dbReference type="ARBA" id="ARBA00023098"/>
    </source>
</evidence>